<evidence type="ECO:0000259" key="2">
    <source>
        <dbReference type="Pfam" id="PF02638"/>
    </source>
</evidence>
<gene>
    <name evidence="3" type="ORF">CRIB_1306</name>
</gene>
<dbReference type="Gene3D" id="3.20.20.80">
    <property type="entry name" value="Glycosidases"/>
    <property type="match status" value="1"/>
</dbReference>
<dbReference type="RefSeq" id="WP_180703585.1">
    <property type="nucleotide sequence ID" value="NZ_CAOJQT010000040.1"/>
</dbReference>
<dbReference type="PANTHER" id="PTHR43405">
    <property type="entry name" value="GLYCOSYL HYDROLASE DIGH"/>
    <property type="match status" value="1"/>
</dbReference>
<sequence>MYNRCTLVEFRGVWVSSVYNIDWPKTLNDPEAQKQEFIEILDKLKSLNINAIFVQIRSTSDALYKSYINPWSKYLTKEQGKDPGYNPLQFMIEETHKRNMEFHAWLNPYRITTQGTDLNELAPNNPARIKPEWVLEFDNSLFYDPENPEVIEYVAVTVYEIIKNYDVDGIHFDDYFYPYNYPLPEGEDRDGEVANNRREAVNNLIRLVYKVIKSTKPSVQFGVSPFGIWKNKSSDTIGSDSNNLESYYDVYMDTLTWIDEHIVDYIAPQTYWTTDNNNSNYEVMVSWWNDVVKDSGVRLYIGQNISDLDIANEIERQIEINREYENVSGNILFSANNIMDNTDNVVLQLKEAYNCKAILPTKFDYK</sequence>
<evidence type="ECO:0000256" key="1">
    <source>
        <dbReference type="ARBA" id="ARBA00022729"/>
    </source>
</evidence>
<dbReference type="InterPro" id="IPR052177">
    <property type="entry name" value="Divisome_Glycosyl_Hydrolase"/>
</dbReference>
<dbReference type="Pfam" id="PF02638">
    <property type="entry name" value="GHL10"/>
    <property type="match status" value="1"/>
</dbReference>
<organism evidence="3 4">
    <name type="scientific">Romboutsia ilealis</name>
    <dbReference type="NCBI Taxonomy" id="1115758"/>
    <lineage>
        <taxon>Bacteria</taxon>
        <taxon>Bacillati</taxon>
        <taxon>Bacillota</taxon>
        <taxon>Clostridia</taxon>
        <taxon>Peptostreptococcales</taxon>
        <taxon>Peptostreptococcaceae</taxon>
        <taxon>Romboutsia</taxon>
    </lineage>
</organism>
<accession>A0A1V1I118</accession>
<name>A0A1V1I118_9FIRM</name>
<evidence type="ECO:0000313" key="4">
    <source>
        <dbReference type="Proteomes" id="UP000245622"/>
    </source>
</evidence>
<keyword evidence="1" id="KW-0732">Signal</keyword>
<dbReference type="PANTHER" id="PTHR43405:SF1">
    <property type="entry name" value="GLYCOSYL HYDROLASE DIGH"/>
    <property type="match status" value="1"/>
</dbReference>
<dbReference type="EMBL" id="LN555523">
    <property type="protein sequence ID" value="CED93915.1"/>
    <property type="molecule type" value="Genomic_DNA"/>
</dbReference>
<keyword evidence="4" id="KW-1185">Reference proteome</keyword>
<dbReference type="KEGG" id="ril:CRIB_1306"/>
<proteinExistence type="predicted"/>
<dbReference type="AlphaFoldDB" id="A0A1V1I118"/>
<evidence type="ECO:0000313" key="3">
    <source>
        <dbReference type="EMBL" id="CED93915.1"/>
    </source>
</evidence>
<dbReference type="InterPro" id="IPR017853">
    <property type="entry name" value="GH"/>
</dbReference>
<dbReference type="InterPro" id="IPR003790">
    <property type="entry name" value="GHL10"/>
</dbReference>
<feature type="domain" description="Glycosyl hydrolase-like 10" evidence="2">
    <location>
        <begin position="9"/>
        <end position="317"/>
    </location>
</feature>
<reference evidence="3 4" key="1">
    <citation type="submission" date="2014-04" db="EMBL/GenBank/DDBJ databases">
        <authorList>
            <person name="Hornung B.V."/>
        </authorList>
    </citation>
    <scope>NUCLEOTIDE SEQUENCE [LARGE SCALE GENOMIC DNA]</scope>
    <source>
        <strain evidence="3 4">CRIB</strain>
    </source>
</reference>
<protein>
    <submittedName>
        <fullName evidence="3">UPF0748 protein YngK</fullName>
    </submittedName>
</protein>
<dbReference type="SUPFAM" id="SSF51445">
    <property type="entry name" value="(Trans)glycosidases"/>
    <property type="match status" value="1"/>
</dbReference>
<dbReference type="GeneID" id="82205343"/>
<dbReference type="Proteomes" id="UP000245622">
    <property type="component" value="Chromosome 1"/>
</dbReference>